<dbReference type="AlphaFoldDB" id="A0A9X3NV78"/>
<gene>
    <name evidence="2" type="ORF">LG943_24720</name>
</gene>
<dbReference type="RefSeq" id="WP_270074746.1">
    <property type="nucleotide sequence ID" value="NZ_JAJAQC010000060.1"/>
</dbReference>
<evidence type="ECO:0000313" key="3">
    <source>
        <dbReference type="Proteomes" id="UP001140076"/>
    </source>
</evidence>
<dbReference type="Proteomes" id="UP001140076">
    <property type="component" value="Unassembled WGS sequence"/>
</dbReference>
<name>A0A9X3NV78_9ACTN</name>
<dbReference type="EMBL" id="JAJAQC010000060">
    <property type="protein sequence ID" value="MDA0567500.1"/>
    <property type="molecule type" value="Genomic_DNA"/>
</dbReference>
<protein>
    <submittedName>
        <fullName evidence="2">Uncharacterized protein</fullName>
    </submittedName>
</protein>
<proteinExistence type="predicted"/>
<evidence type="ECO:0000313" key="2">
    <source>
        <dbReference type="EMBL" id="MDA0567500.1"/>
    </source>
</evidence>
<sequence length="142" mass="14489">MASAEEERDLLAARVSAEVTSPPPEAPQTDGEQAVQSGAEMASLVEDAARGMTRAALVSSVGGVPGMEAIGLDTPAAGVDPTQAAATVAEKLASAAVERKDGERRITDVAKGATAKDKSLEDIATLRANDRYVSLSKGAVIR</sequence>
<organism evidence="2 3">
    <name type="scientific">Streptomonospora mangrovi</name>
    <dbReference type="NCBI Taxonomy" id="2883123"/>
    <lineage>
        <taxon>Bacteria</taxon>
        <taxon>Bacillati</taxon>
        <taxon>Actinomycetota</taxon>
        <taxon>Actinomycetes</taxon>
        <taxon>Streptosporangiales</taxon>
        <taxon>Nocardiopsidaceae</taxon>
        <taxon>Streptomonospora</taxon>
    </lineage>
</organism>
<evidence type="ECO:0000256" key="1">
    <source>
        <dbReference type="SAM" id="MobiDB-lite"/>
    </source>
</evidence>
<keyword evidence="3" id="KW-1185">Reference proteome</keyword>
<comment type="caution">
    <text evidence="2">The sequence shown here is derived from an EMBL/GenBank/DDBJ whole genome shotgun (WGS) entry which is preliminary data.</text>
</comment>
<accession>A0A9X3NV78</accession>
<reference evidence="2" key="1">
    <citation type="submission" date="2021-10" db="EMBL/GenBank/DDBJ databases">
        <title>Streptomonospora sp. nov., isolated from mangrove soil.</title>
        <authorList>
            <person name="Chen X."/>
            <person name="Ge X."/>
            <person name="Liu W."/>
        </authorList>
    </citation>
    <scope>NUCLEOTIDE SEQUENCE</scope>
    <source>
        <strain evidence="2">S1-112</strain>
    </source>
</reference>
<feature type="region of interest" description="Disordered" evidence="1">
    <location>
        <begin position="1"/>
        <end position="39"/>
    </location>
</feature>